<protein>
    <submittedName>
        <fullName evidence="3">Cellulase</fullName>
    </submittedName>
</protein>
<dbReference type="InterPro" id="IPR024361">
    <property type="entry name" value="BACON"/>
</dbReference>
<accession>A0A8S5RZK0</accession>
<dbReference type="EMBL" id="BK032510">
    <property type="protein sequence ID" value="DAF44104.1"/>
    <property type="molecule type" value="Genomic_DNA"/>
</dbReference>
<organism evidence="3">
    <name type="scientific">Myoviridae sp. ctNQV2</name>
    <dbReference type="NCBI Taxonomy" id="2827683"/>
    <lineage>
        <taxon>Viruses</taxon>
        <taxon>Duplodnaviria</taxon>
        <taxon>Heunggongvirae</taxon>
        <taxon>Uroviricota</taxon>
        <taxon>Caudoviricetes</taxon>
    </lineage>
</organism>
<reference evidence="3" key="1">
    <citation type="journal article" date="2021" name="Proc. Natl. Acad. Sci. U.S.A.">
        <title>A Catalog of Tens of Thousands of Viruses from Human Metagenomes Reveals Hidden Associations with Chronic Diseases.</title>
        <authorList>
            <person name="Tisza M.J."/>
            <person name="Buck C.B."/>
        </authorList>
    </citation>
    <scope>NUCLEOTIDE SEQUENCE</scope>
    <source>
        <strain evidence="3">CtNQV2</strain>
    </source>
</reference>
<evidence type="ECO:0000313" key="3">
    <source>
        <dbReference type="EMBL" id="DAF44104.1"/>
    </source>
</evidence>
<evidence type="ECO:0000256" key="1">
    <source>
        <dbReference type="SAM" id="MobiDB-lite"/>
    </source>
</evidence>
<dbReference type="Pfam" id="PF13004">
    <property type="entry name" value="BACON"/>
    <property type="match status" value="1"/>
</dbReference>
<evidence type="ECO:0000259" key="2">
    <source>
        <dbReference type="Pfam" id="PF13004"/>
    </source>
</evidence>
<proteinExistence type="predicted"/>
<sequence>MAYITPTNPKWATWYDVSQALQERTGDYTQANTQYATKAYIIANFDNIHLEKLNTTNNSIGISYLNTQFVKWADVEAIEYVFYIDTVGNTAQTVTKDYYAYSQTFVIYSYKNIYKNGTLVTSNIPVAWHYNSSQTGWTTNSPTGGTASATTITLAIPENKTTAQINYNWSAIQNEGRTSGAKSISIQFQHKAKYGTIAWNPSGDISVVSTATTVDKGIVVTGNFNDNISDSQGTDAANILTAVTITTSETWVTGITFSLTNSNYKFPMWTSETADRITTITLTINDPRLTLSGPSTFKITQKMRVVTFDTYQIRVDSSTTNSFGNFTCMGGSRNYTVHSYARMYYDGTFQGTVNIPYTWTPLSWTTINNTSMETFRSTYNSTNGSGKGTVTIGESPTEGSGRSGNVNFSQGSYSSTNVNVSISQDKPCMVYHFDISPTSITVPGPTSGTSGITVTSYKVKNGHTESPIPVGYTTSTGSNWLTVTGNSSPSASATTNTITYAQNPSTARNAIVAYTQNETNENGSVYNKQLTINQEDGFIYVYKFSINGTEGATTTPSPTVNLSQFAFGGGSQTVSLKSYAEVHIGSATGTIDHYEAVNWSETTCNWLSVSPSSGNGTSSPTDSTTVTTTASAQSDSSSDNSRCCDITFTQATSGKKVIVHGCQEKSQTGYTYTFTIDTSSLNFEACSSTSKSTNITSYRETTRNGSVISGSRVNIGYSVNTVSWATATSNSSPSANVTTTTITADSNSNNTSSRSGTFTYTQSGSNKTVTLGVSQNGATCAVYDRGPLQVNIGGGFTTAASTNVVSGSTTINVSFSSPQYLSLCGISTNTKCSDGIESYKVESKPSWITSNIGDSYSTSNDVLTVSSSDVSSERTGTVVYTNGYTTASVTVTQAQGLSYDYYFKVNNTVSRKISPNHETSSTLSFSNTGGTNTFDIESYRINSISGAREAVGWGAIAIGSPSYITYTNSGTGNTQNVPISMTENTSSARSGTVRYTQNNSIYCVDVPVFQNAATIDCFLVVYHGNANADTNGSNVSISIGSYQTINGKKGANSEWQANVTGCATLSITSGPGGDDMEIENQSMLIIPSGTTACSGTVTVTNACGKKETFNYSRSAGDVRWSDPAENTTKSVSADGITFTAYADTTGLTASQCTIAWNPSANINVGSLQGTSTGTKAVWVEITVPANTSTDSRSWDITIAPK</sequence>
<dbReference type="InterPro" id="IPR013783">
    <property type="entry name" value="Ig-like_fold"/>
</dbReference>
<dbReference type="Gene3D" id="2.60.40.10">
    <property type="entry name" value="Immunoglobulins"/>
    <property type="match status" value="3"/>
</dbReference>
<name>A0A8S5RZK0_9CAUD</name>
<feature type="region of interest" description="Disordered" evidence="1">
    <location>
        <begin position="610"/>
        <end position="641"/>
    </location>
</feature>
<feature type="domain" description="BACON" evidence="2">
    <location>
        <begin position="720"/>
        <end position="776"/>
    </location>
</feature>